<dbReference type="SUPFAM" id="SSF52540">
    <property type="entry name" value="P-loop containing nucleoside triphosphate hydrolases"/>
    <property type="match status" value="1"/>
</dbReference>
<dbReference type="Pfam" id="PF13521">
    <property type="entry name" value="AAA_28"/>
    <property type="match status" value="1"/>
</dbReference>
<evidence type="ECO:0000313" key="2">
    <source>
        <dbReference type="EMBL" id="CAH3152623.1"/>
    </source>
</evidence>
<keyword evidence="3" id="KW-1185">Reference proteome</keyword>
<evidence type="ECO:0000313" key="3">
    <source>
        <dbReference type="Proteomes" id="UP001159427"/>
    </source>
</evidence>
<proteinExistence type="predicted"/>
<dbReference type="Gene3D" id="3.40.50.300">
    <property type="entry name" value="P-loop containing nucleotide triphosphate hydrolases"/>
    <property type="match status" value="1"/>
</dbReference>
<dbReference type="Proteomes" id="UP001159427">
    <property type="component" value="Unassembled WGS sequence"/>
</dbReference>
<reference evidence="2 3" key="1">
    <citation type="submission" date="2022-05" db="EMBL/GenBank/DDBJ databases">
        <authorList>
            <consortium name="Genoscope - CEA"/>
            <person name="William W."/>
        </authorList>
    </citation>
    <scope>NUCLEOTIDE SEQUENCE [LARGE SCALE GENOMIC DNA]</scope>
</reference>
<dbReference type="EMBL" id="CALNXI010001039">
    <property type="protein sequence ID" value="CAH3152623.1"/>
    <property type="molecule type" value="Genomic_DNA"/>
</dbReference>
<comment type="caution">
    <text evidence="2">The sequence shown here is derived from an EMBL/GenBank/DDBJ whole genome shotgun (WGS) entry which is preliminary data.</text>
</comment>
<organism evidence="2 3">
    <name type="scientific">Porites evermanni</name>
    <dbReference type="NCBI Taxonomy" id="104178"/>
    <lineage>
        <taxon>Eukaryota</taxon>
        <taxon>Metazoa</taxon>
        <taxon>Cnidaria</taxon>
        <taxon>Anthozoa</taxon>
        <taxon>Hexacorallia</taxon>
        <taxon>Scleractinia</taxon>
        <taxon>Fungiina</taxon>
        <taxon>Poritidae</taxon>
        <taxon>Porites</taxon>
    </lineage>
</organism>
<accession>A0ABN8PXR9</accession>
<evidence type="ECO:0000259" key="1">
    <source>
        <dbReference type="Pfam" id="PF13521"/>
    </source>
</evidence>
<protein>
    <recommendedName>
        <fullName evidence="1">NadR/Ttd14 AAA domain-containing protein</fullName>
    </recommendedName>
</protein>
<gene>
    <name evidence="2" type="ORF">PEVE_00000798</name>
</gene>
<sequence length="213" mass="24785">MFRAKMLRVFICGAHSVGKTTLVDEVGKELPNIHKQGEVARKVIKDLNLRREDFDPRINPAKFEELQIKILEAQCEAEKRNSRVGRSYIADRGIDPLVYALVYLGKDSMKRLLNLPSSQECINRYKNSLVFVVRPFPECVQTDNIRLVPKMDELLDYTDKMETILRDNAIPYTVIDVLDLKERVKIVKEKILEYNGLKFSTRTDKEINRIRDD</sequence>
<dbReference type="InterPro" id="IPR038727">
    <property type="entry name" value="NadR/Ttd14_AAA_dom"/>
</dbReference>
<feature type="domain" description="NadR/Ttd14 AAA" evidence="1">
    <location>
        <begin position="8"/>
        <end position="183"/>
    </location>
</feature>
<name>A0ABN8PXR9_9CNID</name>
<dbReference type="InterPro" id="IPR027417">
    <property type="entry name" value="P-loop_NTPase"/>
</dbReference>